<sequence length="138" mass="14494">MGFFTTILDKLGLSTANAATPPAASPAQAPVAAPSPAPAAAAPAPAVVNPIAMVDVVAQLEKRAAANPQKLNWKTSIVDLLKLLDMDSSLQARKELAKELYCPDEFMNDSAKMNVWLHKNVLGHIAANGGNVPKELLD</sequence>
<dbReference type="Proteomes" id="UP000028878">
    <property type="component" value="Unassembled WGS sequence"/>
</dbReference>
<dbReference type="AlphaFoldDB" id="A0A1L1PGF5"/>
<proteinExistence type="predicted"/>
<dbReference type="Pfam" id="PF12200">
    <property type="entry name" value="DUF3597"/>
    <property type="match status" value="1"/>
</dbReference>
<organism evidence="3 4">
    <name type="scientific">Hydrogenophaga intermedia</name>
    <dbReference type="NCBI Taxonomy" id="65786"/>
    <lineage>
        <taxon>Bacteria</taxon>
        <taxon>Pseudomonadati</taxon>
        <taxon>Pseudomonadota</taxon>
        <taxon>Betaproteobacteria</taxon>
        <taxon>Burkholderiales</taxon>
        <taxon>Comamonadaceae</taxon>
        <taxon>Hydrogenophaga</taxon>
    </lineage>
</organism>
<dbReference type="SUPFAM" id="SSF158634">
    <property type="entry name" value="RPA2825-like"/>
    <property type="match status" value="1"/>
</dbReference>
<keyword evidence="4" id="KW-1185">Reference proteome</keyword>
<evidence type="ECO:0000313" key="3">
    <source>
        <dbReference type="EMBL" id="CDN86879.1"/>
    </source>
</evidence>
<name>A0A1L1PGF5_HYDIT</name>
<evidence type="ECO:0000259" key="2">
    <source>
        <dbReference type="Pfam" id="PF12200"/>
    </source>
</evidence>
<dbReference type="RefSeq" id="WP_009520540.1">
    <property type="nucleotide sequence ID" value="NZ_CCAE010000006.1"/>
</dbReference>
<dbReference type="InterPro" id="IPR022016">
    <property type="entry name" value="DUF3597"/>
</dbReference>
<gene>
    <name evidence="3" type="ORF">BN948_01297</name>
</gene>
<accession>A0A1L1PGF5</accession>
<feature type="region of interest" description="Disordered" evidence="1">
    <location>
        <begin position="19"/>
        <end position="41"/>
    </location>
</feature>
<evidence type="ECO:0000256" key="1">
    <source>
        <dbReference type="SAM" id="MobiDB-lite"/>
    </source>
</evidence>
<dbReference type="EMBL" id="CCAE010000006">
    <property type="protein sequence ID" value="CDN86879.1"/>
    <property type="molecule type" value="Genomic_DNA"/>
</dbReference>
<feature type="domain" description="DUF3597" evidence="2">
    <location>
        <begin position="4"/>
        <end position="133"/>
    </location>
</feature>
<reference evidence="4" key="1">
    <citation type="submission" date="2014-02" db="EMBL/GenBank/DDBJ databases">
        <authorList>
            <person name="Gan H."/>
        </authorList>
    </citation>
    <scope>NUCLEOTIDE SEQUENCE [LARGE SCALE GENOMIC DNA]</scope>
    <source>
        <strain evidence="4">S1</strain>
    </source>
</reference>
<reference evidence="4" key="2">
    <citation type="submission" date="2014-11" db="EMBL/GenBank/DDBJ databases">
        <title>Draft genome sequence of Hydrogenophaga intermedia S1.</title>
        <authorList>
            <person name="Gan H.M."/>
            <person name="Chew T.H."/>
            <person name="Stolz A."/>
        </authorList>
    </citation>
    <scope>NUCLEOTIDE SEQUENCE [LARGE SCALE GENOMIC DNA]</scope>
    <source>
        <strain evidence="4">S1</strain>
    </source>
</reference>
<protein>
    <recommendedName>
        <fullName evidence="2">DUF3597 domain-containing protein</fullName>
    </recommendedName>
</protein>
<evidence type="ECO:0000313" key="4">
    <source>
        <dbReference type="Proteomes" id="UP000028878"/>
    </source>
</evidence>